<proteinExistence type="predicted"/>
<comment type="caution">
    <text evidence="6">The sequence shown here is derived from an EMBL/GenBank/DDBJ whole genome shotgun (WGS) entry which is preliminary data.</text>
</comment>
<keyword evidence="2" id="KW-0378">Hydrolase</keyword>
<dbReference type="Pfam" id="PF01582">
    <property type="entry name" value="TIR"/>
    <property type="match status" value="1"/>
</dbReference>
<dbReference type="GO" id="GO:0061809">
    <property type="term" value="F:NAD+ nucleosidase activity, cyclic ADP-ribose generating"/>
    <property type="evidence" value="ECO:0007669"/>
    <property type="project" value="UniProtKB-EC"/>
</dbReference>
<dbReference type="PANTHER" id="PTHR32009:SF39">
    <property type="entry name" value="TIR DOMAIN-CONTAINING PROTEIN"/>
    <property type="match status" value="1"/>
</dbReference>
<reference evidence="6 7" key="1">
    <citation type="journal article" date="2018" name="Nat. Genet.">
        <title>The Rosa genome provides new insights in the design of modern roses.</title>
        <authorList>
            <person name="Bendahmane M."/>
        </authorList>
    </citation>
    <scope>NUCLEOTIDE SEQUENCE [LARGE SCALE GENOMIC DNA]</scope>
    <source>
        <strain evidence="7">cv. Old Blush</strain>
    </source>
</reference>
<keyword evidence="7" id="KW-1185">Reference proteome</keyword>
<dbReference type="InterPro" id="IPR000157">
    <property type="entry name" value="TIR_dom"/>
</dbReference>
<evidence type="ECO:0000259" key="5">
    <source>
        <dbReference type="PROSITE" id="PS50104"/>
    </source>
</evidence>
<accession>A0A2P6QUM6</accession>
<evidence type="ECO:0000256" key="1">
    <source>
        <dbReference type="ARBA" id="ARBA00011982"/>
    </source>
</evidence>
<dbReference type="SMART" id="SM00255">
    <property type="entry name" value="TIR"/>
    <property type="match status" value="1"/>
</dbReference>
<comment type="catalytic activity">
    <reaction evidence="4">
        <text>NAD(+) + H2O = ADP-D-ribose + nicotinamide + H(+)</text>
        <dbReference type="Rhea" id="RHEA:16301"/>
        <dbReference type="ChEBI" id="CHEBI:15377"/>
        <dbReference type="ChEBI" id="CHEBI:15378"/>
        <dbReference type="ChEBI" id="CHEBI:17154"/>
        <dbReference type="ChEBI" id="CHEBI:57540"/>
        <dbReference type="ChEBI" id="CHEBI:57967"/>
        <dbReference type="EC" id="3.2.2.6"/>
    </reaction>
    <physiologicalReaction direction="left-to-right" evidence="4">
        <dbReference type="Rhea" id="RHEA:16302"/>
    </physiologicalReaction>
</comment>
<sequence length="117" mass="13528">MLTRGEDISQELLKVTEGSGVSIAVFSKDYASSRWCLDELVNILECRKSKGQEVRPVFYKVDPSDVRKQTGAFGDAFAKLDQCKFKDSMSKWRKALYEAATLFRWTYEEDRYVINTH</sequence>
<dbReference type="EC" id="3.2.2.6" evidence="1"/>
<evidence type="ECO:0000256" key="4">
    <source>
        <dbReference type="ARBA" id="ARBA00047304"/>
    </source>
</evidence>
<dbReference type="Gramene" id="PRQ37886">
    <property type="protein sequence ID" value="PRQ37886"/>
    <property type="gene ID" value="RchiOBHm_Chr4g0407641"/>
</dbReference>
<organism evidence="6 7">
    <name type="scientific">Rosa chinensis</name>
    <name type="common">China rose</name>
    <dbReference type="NCBI Taxonomy" id="74649"/>
    <lineage>
        <taxon>Eukaryota</taxon>
        <taxon>Viridiplantae</taxon>
        <taxon>Streptophyta</taxon>
        <taxon>Embryophyta</taxon>
        <taxon>Tracheophyta</taxon>
        <taxon>Spermatophyta</taxon>
        <taxon>Magnoliopsida</taxon>
        <taxon>eudicotyledons</taxon>
        <taxon>Gunneridae</taxon>
        <taxon>Pentapetalae</taxon>
        <taxon>rosids</taxon>
        <taxon>fabids</taxon>
        <taxon>Rosales</taxon>
        <taxon>Rosaceae</taxon>
        <taxon>Rosoideae</taxon>
        <taxon>Rosoideae incertae sedis</taxon>
        <taxon>Rosa</taxon>
    </lineage>
</organism>
<dbReference type="PANTHER" id="PTHR32009">
    <property type="entry name" value="TMV RESISTANCE PROTEIN N-LIKE"/>
    <property type="match status" value="1"/>
</dbReference>
<dbReference type="Gene3D" id="3.40.50.10140">
    <property type="entry name" value="Toll/interleukin-1 receptor homology (TIR) domain"/>
    <property type="match status" value="1"/>
</dbReference>
<dbReference type="AlphaFoldDB" id="A0A2P6QUM6"/>
<dbReference type="GO" id="GO:0007165">
    <property type="term" value="P:signal transduction"/>
    <property type="evidence" value="ECO:0007669"/>
    <property type="project" value="InterPro"/>
</dbReference>
<gene>
    <name evidence="6" type="ORF">RchiOBHm_Chr4g0407641</name>
</gene>
<dbReference type="OMA" id="NIRLEHG"/>
<dbReference type="EMBL" id="PDCK01000042">
    <property type="protein sequence ID" value="PRQ37886.1"/>
    <property type="molecule type" value="Genomic_DNA"/>
</dbReference>
<dbReference type="SUPFAM" id="SSF52200">
    <property type="entry name" value="Toll/Interleukin receptor TIR domain"/>
    <property type="match status" value="1"/>
</dbReference>
<protein>
    <recommendedName>
        <fullName evidence="1">ADP-ribosyl cyclase/cyclic ADP-ribose hydrolase</fullName>
        <ecNumber evidence="1">3.2.2.6</ecNumber>
    </recommendedName>
</protein>
<evidence type="ECO:0000313" key="6">
    <source>
        <dbReference type="EMBL" id="PRQ37886.1"/>
    </source>
</evidence>
<dbReference type="Proteomes" id="UP000238479">
    <property type="component" value="Chromosome 4"/>
</dbReference>
<keyword evidence="3" id="KW-0520">NAD</keyword>
<dbReference type="InterPro" id="IPR035897">
    <property type="entry name" value="Toll_tir_struct_dom_sf"/>
</dbReference>
<evidence type="ECO:0000256" key="3">
    <source>
        <dbReference type="ARBA" id="ARBA00023027"/>
    </source>
</evidence>
<evidence type="ECO:0000256" key="2">
    <source>
        <dbReference type="ARBA" id="ARBA00022801"/>
    </source>
</evidence>
<evidence type="ECO:0000313" key="7">
    <source>
        <dbReference type="Proteomes" id="UP000238479"/>
    </source>
</evidence>
<dbReference type="PROSITE" id="PS50104">
    <property type="entry name" value="TIR"/>
    <property type="match status" value="1"/>
</dbReference>
<name>A0A2P6QUM6_ROSCH</name>
<feature type="domain" description="TIR" evidence="5">
    <location>
        <begin position="1"/>
        <end position="117"/>
    </location>
</feature>